<name>A0A5J4ZWW6_9ASTE</name>
<gene>
    <name evidence="1" type="ORF">F0562_012210</name>
</gene>
<sequence>MACKHIPNLLYGTKYFKINRNGAMHLKVMLYHCLEEPHEEPLPYEWYEKAFPKLTKLTHLLKNVDLIDGRLVDINDHSTVVDGHLERSMHTLKSLARAFLGCPLVQEGSTTKVMASLAAAKCTSPICFSKPWEREPITVNSLTKVCNFLNISAQQRKLVRFTICPQVTQHQIWTGALEEILNGLKFEMDSLNGQLPSKGTKMAQQIVSNCLKFLDTAISYDPDSTSWMRLAPAKGVDKPASHTWEDSLEMFNDLIKCLRNEKELLLHVTKVEVMKEGLSQIKDVLINKNIGYKETRYQESLVQKKLSKTLGHSSRCLFTLLLYYLYGNVLDIEVDLSGGVYGSGEGNKFCLYMGKILTSDAENMVWSGVKQLDRALGLFKFVWEAAGMKGVLELQGHLWCVGAEDRSLTYRGNMFFVHRICL</sequence>
<dbReference type="OrthoDB" id="770241at2759"/>
<organism evidence="1 2">
    <name type="scientific">Nyssa sinensis</name>
    <dbReference type="NCBI Taxonomy" id="561372"/>
    <lineage>
        <taxon>Eukaryota</taxon>
        <taxon>Viridiplantae</taxon>
        <taxon>Streptophyta</taxon>
        <taxon>Embryophyta</taxon>
        <taxon>Tracheophyta</taxon>
        <taxon>Spermatophyta</taxon>
        <taxon>Magnoliopsida</taxon>
        <taxon>eudicotyledons</taxon>
        <taxon>Gunneridae</taxon>
        <taxon>Pentapetalae</taxon>
        <taxon>asterids</taxon>
        <taxon>Cornales</taxon>
        <taxon>Nyssaceae</taxon>
        <taxon>Nyssa</taxon>
    </lineage>
</organism>
<evidence type="ECO:0000313" key="1">
    <source>
        <dbReference type="EMBL" id="KAA8521537.1"/>
    </source>
</evidence>
<dbReference type="AlphaFoldDB" id="A0A5J4ZWW6"/>
<protein>
    <submittedName>
        <fullName evidence="1">Uncharacterized protein</fullName>
    </submittedName>
</protein>
<reference evidence="1 2" key="1">
    <citation type="submission" date="2019-09" db="EMBL/GenBank/DDBJ databases">
        <title>A chromosome-level genome assembly of the Chinese tupelo Nyssa sinensis.</title>
        <authorList>
            <person name="Yang X."/>
            <person name="Kang M."/>
            <person name="Yang Y."/>
            <person name="Xiong H."/>
            <person name="Wang M."/>
            <person name="Zhang Z."/>
            <person name="Wang Z."/>
            <person name="Wu H."/>
            <person name="Ma T."/>
            <person name="Liu J."/>
            <person name="Xi Z."/>
        </authorList>
    </citation>
    <scope>NUCLEOTIDE SEQUENCE [LARGE SCALE GENOMIC DNA]</scope>
    <source>
        <strain evidence="1">J267</strain>
        <tissue evidence="1">Leaf</tissue>
    </source>
</reference>
<dbReference type="Proteomes" id="UP000325577">
    <property type="component" value="Linkage Group LG5"/>
</dbReference>
<keyword evidence="2" id="KW-1185">Reference proteome</keyword>
<dbReference type="PANTHER" id="PTHR37763:SF1">
    <property type="entry name" value="EXOSOME COMPLEX EXONUCLEASE"/>
    <property type="match status" value="1"/>
</dbReference>
<proteinExistence type="predicted"/>
<dbReference type="EMBL" id="CM018048">
    <property type="protein sequence ID" value="KAA8521537.1"/>
    <property type="molecule type" value="Genomic_DNA"/>
</dbReference>
<accession>A0A5J4ZWW6</accession>
<dbReference type="PANTHER" id="PTHR37763">
    <property type="entry name" value="EXOSOME COMPLEX EXONUCLEASE"/>
    <property type="match status" value="1"/>
</dbReference>
<evidence type="ECO:0000313" key="2">
    <source>
        <dbReference type="Proteomes" id="UP000325577"/>
    </source>
</evidence>